<organism evidence="2 4">
    <name type="scientific">Medicago truncatula</name>
    <name type="common">Barrel medic</name>
    <name type="synonym">Medicago tribuloides</name>
    <dbReference type="NCBI Taxonomy" id="3880"/>
    <lineage>
        <taxon>Eukaryota</taxon>
        <taxon>Viridiplantae</taxon>
        <taxon>Streptophyta</taxon>
        <taxon>Embryophyta</taxon>
        <taxon>Tracheophyta</taxon>
        <taxon>Spermatophyta</taxon>
        <taxon>Magnoliopsida</taxon>
        <taxon>eudicotyledons</taxon>
        <taxon>Gunneridae</taxon>
        <taxon>Pentapetalae</taxon>
        <taxon>rosids</taxon>
        <taxon>fabids</taxon>
        <taxon>Fabales</taxon>
        <taxon>Fabaceae</taxon>
        <taxon>Papilionoideae</taxon>
        <taxon>50 kb inversion clade</taxon>
        <taxon>NPAAA clade</taxon>
        <taxon>Hologalegina</taxon>
        <taxon>IRL clade</taxon>
        <taxon>Trifolieae</taxon>
        <taxon>Medicago</taxon>
    </lineage>
</organism>
<reference evidence="3" key="3">
    <citation type="submission" date="2015-04" db="UniProtKB">
        <authorList>
            <consortium name="EnsemblPlants"/>
        </authorList>
    </citation>
    <scope>IDENTIFICATION</scope>
    <source>
        <strain evidence="3">cv. Jemalong A17</strain>
    </source>
</reference>
<gene>
    <name evidence="2" type="ordered locus">MTR_4g043750</name>
</gene>
<evidence type="ECO:0000313" key="2">
    <source>
        <dbReference type="EMBL" id="AES88049.1"/>
    </source>
</evidence>
<proteinExistence type="predicted"/>
<protein>
    <submittedName>
        <fullName evidence="2">Transmembrane protein, putative</fullName>
    </submittedName>
</protein>
<feature type="transmembrane region" description="Helical" evidence="1">
    <location>
        <begin position="6"/>
        <end position="28"/>
    </location>
</feature>
<evidence type="ECO:0000313" key="4">
    <source>
        <dbReference type="Proteomes" id="UP000002051"/>
    </source>
</evidence>
<dbReference type="EMBL" id="CM001220">
    <property type="protein sequence ID" value="AES88049.1"/>
    <property type="molecule type" value="Genomic_DNA"/>
</dbReference>
<evidence type="ECO:0000313" key="3">
    <source>
        <dbReference type="EnsemblPlants" id="AES88049"/>
    </source>
</evidence>
<dbReference type="HOGENOM" id="CLU_2088420_0_0_1"/>
<name>G7JVU4_MEDTR</name>
<keyword evidence="1" id="KW-0472">Membrane</keyword>
<dbReference type="EnsemblPlants" id="AES88049">
    <property type="protein sequence ID" value="AES88049"/>
    <property type="gene ID" value="MTR_4g043750"/>
</dbReference>
<dbReference type="PaxDb" id="3880-AES88049"/>
<dbReference type="Proteomes" id="UP000002051">
    <property type="component" value="Chromosome 4"/>
</dbReference>
<sequence length="117" mass="13042">MGRRRAGVVVGCLVSARIAGAIFVIGLWNLRVGYVRIDGLRIRGTETNDKKDGAETNSIENIGCWNCTKNMIDGEKDEGHDGKDLDICYDLSKKRAQRAHPCVFASILLISFWKMKN</sequence>
<reference evidence="2 4" key="2">
    <citation type="journal article" date="2014" name="BMC Genomics">
        <title>An improved genome release (version Mt4.0) for the model legume Medicago truncatula.</title>
        <authorList>
            <person name="Tang H."/>
            <person name="Krishnakumar V."/>
            <person name="Bidwell S."/>
            <person name="Rosen B."/>
            <person name="Chan A."/>
            <person name="Zhou S."/>
            <person name="Gentzbittel L."/>
            <person name="Childs K.L."/>
            <person name="Yandell M."/>
            <person name="Gundlach H."/>
            <person name="Mayer K.F."/>
            <person name="Schwartz D.C."/>
            <person name="Town C.D."/>
        </authorList>
    </citation>
    <scope>GENOME REANNOTATION</scope>
    <source>
        <strain evidence="3 4">cv. Jemalong A17</strain>
    </source>
</reference>
<reference evidence="2 4" key="1">
    <citation type="journal article" date="2011" name="Nature">
        <title>The Medicago genome provides insight into the evolution of rhizobial symbioses.</title>
        <authorList>
            <person name="Young N.D."/>
            <person name="Debelle F."/>
            <person name="Oldroyd G.E."/>
            <person name="Geurts R."/>
            <person name="Cannon S.B."/>
            <person name="Udvardi M.K."/>
            <person name="Benedito V.A."/>
            <person name="Mayer K.F."/>
            <person name="Gouzy J."/>
            <person name="Schoof H."/>
            <person name="Van de Peer Y."/>
            <person name="Proost S."/>
            <person name="Cook D.R."/>
            <person name="Meyers B.C."/>
            <person name="Spannagl M."/>
            <person name="Cheung F."/>
            <person name="De Mita S."/>
            <person name="Krishnakumar V."/>
            <person name="Gundlach H."/>
            <person name="Zhou S."/>
            <person name="Mudge J."/>
            <person name="Bharti A.K."/>
            <person name="Murray J.D."/>
            <person name="Naoumkina M.A."/>
            <person name="Rosen B."/>
            <person name="Silverstein K.A."/>
            <person name="Tang H."/>
            <person name="Rombauts S."/>
            <person name="Zhao P.X."/>
            <person name="Zhou P."/>
            <person name="Barbe V."/>
            <person name="Bardou P."/>
            <person name="Bechner M."/>
            <person name="Bellec A."/>
            <person name="Berger A."/>
            <person name="Berges H."/>
            <person name="Bidwell S."/>
            <person name="Bisseling T."/>
            <person name="Choisne N."/>
            <person name="Couloux A."/>
            <person name="Denny R."/>
            <person name="Deshpande S."/>
            <person name="Dai X."/>
            <person name="Doyle J.J."/>
            <person name="Dudez A.M."/>
            <person name="Farmer A.D."/>
            <person name="Fouteau S."/>
            <person name="Franken C."/>
            <person name="Gibelin C."/>
            <person name="Gish J."/>
            <person name="Goldstein S."/>
            <person name="Gonzalez A.J."/>
            <person name="Green P.J."/>
            <person name="Hallab A."/>
            <person name="Hartog M."/>
            <person name="Hua A."/>
            <person name="Humphray S.J."/>
            <person name="Jeong D.H."/>
            <person name="Jing Y."/>
            <person name="Jocker A."/>
            <person name="Kenton S.M."/>
            <person name="Kim D.J."/>
            <person name="Klee K."/>
            <person name="Lai H."/>
            <person name="Lang C."/>
            <person name="Lin S."/>
            <person name="Macmil S.L."/>
            <person name="Magdelenat G."/>
            <person name="Matthews L."/>
            <person name="McCorrison J."/>
            <person name="Monaghan E.L."/>
            <person name="Mun J.H."/>
            <person name="Najar F.Z."/>
            <person name="Nicholson C."/>
            <person name="Noirot C."/>
            <person name="O'Bleness M."/>
            <person name="Paule C.R."/>
            <person name="Poulain J."/>
            <person name="Prion F."/>
            <person name="Qin B."/>
            <person name="Qu C."/>
            <person name="Retzel E.F."/>
            <person name="Riddle C."/>
            <person name="Sallet E."/>
            <person name="Samain S."/>
            <person name="Samson N."/>
            <person name="Sanders I."/>
            <person name="Saurat O."/>
            <person name="Scarpelli C."/>
            <person name="Schiex T."/>
            <person name="Segurens B."/>
            <person name="Severin A.J."/>
            <person name="Sherrier D.J."/>
            <person name="Shi R."/>
            <person name="Sims S."/>
            <person name="Singer S.R."/>
            <person name="Sinharoy S."/>
            <person name="Sterck L."/>
            <person name="Viollet A."/>
            <person name="Wang B.B."/>
            <person name="Wang K."/>
            <person name="Wang M."/>
            <person name="Wang X."/>
            <person name="Warfsmann J."/>
            <person name="Weissenbach J."/>
            <person name="White D.D."/>
            <person name="White J.D."/>
            <person name="Wiley G.B."/>
            <person name="Wincker P."/>
            <person name="Xing Y."/>
            <person name="Yang L."/>
            <person name="Yao Z."/>
            <person name="Ying F."/>
            <person name="Zhai J."/>
            <person name="Zhou L."/>
            <person name="Zuber A."/>
            <person name="Denarie J."/>
            <person name="Dixon R.A."/>
            <person name="May G.D."/>
            <person name="Schwartz D.C."/>
            <person name="Rogers J."/>
            <person name="Quetier F."/>
            <person name="Town C.D."/>
            <person name="Roe B.A."/>
        </authorList>
    </citation>
    <scope>NUCLEOTIDE SEQUENCE [LARGE SCALE GENOMIC DNA]</scope>
    <source>
        <strain evidence="2">A17</strain>
        <strain evidence="3 4">cv. Jemalong A17</strain>
    </source>
</reference>
<keyword evidence="4" id="KW-1185">Reference proteome</keyword>
<keyword evidence="1" id="KW-1133">Transmembrane helix</keyword>
<accession>G7JVU4</accession>
<evidence type="ECO:0000256" key="1">
    <source>
        <dbReference type="SAM" id="Phobius"/>
    </source>
</evidence>
<dbReference type="AlphaFoldDB" id="G7JVU4"/>
<keyword evidence="1 2" id="KW-0812">Transmembrane</keyword>